<dbReference type="PANTHER" id="PTHR43852">
    <property type="entry name" value="NUCLEOTIDYLTRANSFERASE"/>
    <property type="match status" value="1"/>
</dbReference>
<dbReference type="Gene3D" id="3.30.460.10">
    <property type="entry name" value="Beta Polymerase, domain 2"/>
    <property type="match status" value="1"/>
</dbReference>
<name>L9XSI8_9EURY</name>
<dbReference type="SUPFAM" id="SSF81301">
    <property type="entry name" value="Nucleotidyltransferase"/>
    <property type="match status" value="1"/>
</dbReference>
<evidence type="ECO:0000313" key="3">
    <source>
        <dbReference type="Proteomes" id="UP000011632"/>
    </source>
</evidence>
<reference evidence="2 3" key="1">
    <citation type="journal article" date="2014" name="PLoS Genet.">
        <title>Phylogenetically driven sequencing of extremely halophilic archaea reveals strategies for static and dynamic osmo-response.</title>
        <authorList>
            <person name="Becker E.A."/>
            <person name="Seitzer P.M."/>
            <person name="Tritt A."/>
            <person name="Larsen D."/>
            <person name="Krusor M."/>
            <person name="Yao A.I."/>
            <person name="Wu D."/>
            <person name="Madern D."/>
            <person name="Eisen J.A."/>
            <person name="Darling A.E."/>
            <person name="Facciotti M.T."/>
        </authorList>
    </citation>
    <scope>NUCLEOTIDE SEQUENCE [LARGE SCALE GENOMIC DNA]</scope>
    <source>
        <strain evidence="2 3">JCM 10478</strain>
    </source>
</reference>
<evidence type="ECO:0000313" key="2">
    <source>
        <dbReference type="EMBL" id="ELY63588.1"/>
    </source>
</evidence>
<dbReference type="RefSeq" id="WP_006432785.1">
    <property type="nucleotide sequence ID" value="NZ_AOID01000058.1"/>
</dbReference>
<sequence length="159" mass="17313">MRTSEDTILDESVPLETLQEVLQEHSVQLAILFGSHAQGKTHAGSDLDIAVVLETVRPDDPAYNDVFFGLSAALSTALETDDIDLVDLQTASPRFAESIFTQAVLLVGEPEDVAAIRSQRRTTKSSDQSPRERFDSVLARIDEHLSSSAITAADSETRD</sequence>
<dbReference type="InterPro" id="IPR043519">
    <property type="entry name" value="NT_sf"/>
</dbReference>
<keyword evidence="3" id="KW-1185">Reference proteome</keyword>
<dbReference type="Proteomes" id="UP000011632">
    <property type="component" value="Unassembled WGS sequence"/>
</dbReference>
<gene>
    <name evidence="2" type="ORF">C489_18411</name>
</gene>
<comment type="caution">
    <text evidence="2">The sequence shown here is derived from an EMBL/GenBank/DDBJ whole genome shotgun (WGS) entry which is preliminary data.</text>
</comment>
<dbReference type="PANTHER" id="PTHR43852:SF2">
    <property type="entry name" value="PROTEIN ADENYLYLTRANSFERASE MNTA"/>
    <property type="match status" value="1"/>
</dbReference>
<dbReference type="OrthoDB" id="25428at2157"/>
<dbReference type="EMBL" id="AOID01000058">
    <property type="protein sequence ID" value="ELY63588.1"/>
    <property type="molecule type" value="Genomic_DNA"/>
</dbReference>
<dbReference type="CDD" id="cd05403">
    <property type="entry name" value="NT_KNTase_like"/>
    <property type="match status" value="1"/>
</dbReference>
<keyword evidence="2" id="KW-0808">Transferase</keyword>
<dbReference type="AlphaFoldDB" id="L9XSI8"/>
<accession>L9XSI8</accession>
<evidence type="ECO:0000259" key="1">
    <source>
        <dbReference type="Pfam" id="PF18765"/>
    </source>
</evidence>
<protein>
    <submittedName>
        <fullName evidence="2">Nucleotidyltransferase protein</fullName>
    </submittedName>
</protein>
<dbReference type="GO" id="GO:0016740">
    <property type="term" value="F:transferase activity"/>
    <property type="evidence" value="ECO:0007669"/>
    <property type="project" value="UniProtKB-KW"/>
</dbReference>
<organism evidence="2 3">
    <name type="scientific">Natrinema versiforme JCM 10478</name>
    <dbReference type="NCBI Taxonomy" id="1227496"/>
    <lineage>
        <taxon>Archaea</taxon>
        <taxon>Methanobacteriati</taxon>
        <taxon>Methanobacteriota</taxon>
        <taxon>Stenosarchaea group</taxon>
        <taxon>Halobacteria</taxon>
        <taxon>Halobacteriales</taxon>
        <taxon>Natrialbaceae</taxon>
        <taxon>Natrinema</taxon>
    </lineage>
</organism>
<dbReference type="Pfam" id="PF18765">
    <property type="entry name" value="Polbeta"/>
    <property type="match status" value="1"/>
</dbReference>
<feature type="domain" description="Polymerase beta nucleotidyltransferase" evidence="1">
    <location>
        <begin position="16"/>
        <end position="109"/>
    </location>
</feature>
<dbReference type="InterPro" id="IPR052930">
    <property type="entry name" value="TA_antitoxin_MntA"/>
</dbReference>
<dbReference type="NCBIfam" id="NF047752">
    <property type="entry name" value="MntA_antitoxin"/>
    <property type="match status" value="1"/>
</dbReference>
<dbReference type="InterPro" id="IPR041633">
    <property type="entry name" value="Polbeta"/>
</dbReference>
<proteinExistence type="predicted"/>